<evidence type="ECO:0000313" key="2">
    <source>
        <dbReference type="Proteomes" id="UP001431783"/>
    </source>
</evidence>
<reference evidence="1 2" key="1">
    <citation type="submission" date="2023-03" db="EMBL/GenBank/DDBJ databases">
        <title>Genome insight into feeding habits of ladybird beetles.</title>
        <authorList>
            <person name="Li H.-S."/>
            <person name="Huang Y.-H."/>
            <person name="Pang H."/>
        </authorList>
    </citation>
    <scope>NUCLEOTIDE SEQUENCE [LARGE SCALE GENOMIC DNA]</scope>
    <source>
        <strain evidence="1">SYSU_2023b</strain>
        <tissue evidence="1">Whole body</tissue>
    </source>
</reference>
<keyword evidence="2" id="KW-1185">Reference proteome</keyword>
<dbReference type="Proteomes" id="UP001431783">
    <property type="component" value="Unassembled WGS sequence"/>
</dbReference>
<gene>
    <name evidence="1" type="ORF">WA026_019491</name>
</gene>
<name>A0AAW1U1W4_9CUCU</name>
<dbReference type="EMBL" id="JARQZJ010000043">
    <property type="protein sequence ID" value="KAK9877811.1"/>
    <property type="molecule type" value="Genomic_DNA"/>
</dbReference>
<sequence length="89" mass="10313">MLPKEFQNVEMHKNLLTIPSIARAVKVLKNRGDHRSVMATLPEVMKDLYFNEERNFVFQDYLLAEVIQTSTDQKNMESDDSDIFAFCVG</sequence>
<evidence type="ECO:0000313" key="1">
    <source>
        <dbReference type="EMBL" id="KAK9877811.1"/>
    </source>
</evidence>
<organism evidence="1 2">
    <name type="scientific">Henosepilachna vigintioctopunctata</name>
    <dbReference type="NCBI Taxonomy" id="420089"/>
    <lineage>
        <taxon>Eukaryota</taxon>
        <taxon>Metazoa</taxon>
        <taxon>Ecdysozoa</taxon>
        <taxon>Arthropoda</taxon>
        <taxon>Hexapoda</taxon>
        <taxon>Insecta</taxon>
        <taxon>Pterygota</taxon>
        <taxon>Neoptera</taxon>
        <taxon>Endopterygota</taxon>
        <taxon>Coleoptera</taxon>
        <taxon>Polyphaga</taxon>
        <taxon>Cucujiformia</taxon>
        <taxon>Coccinelloidea</taxon>
        <taxon>Coccinellidae</taxon>
        <taxon>Epilachninae</taxon>
        <taxon>Epilachnini</taxon>
        <taxon>Henosepilachna</taxon>
    </lineage>
</organism>
<comment type="caution">
    <text evidence="1">The sequence shown here is derived from an EMBL/GenBank/DDBJ whole genome shotgun (WGS) entry which is preliminary data.</text>
</comment>
<proteinExistence type="predicted"/>
<protein>
    <submittedName>
        <fullName evidence="1">Uncharacterized protein</fullName>
    </submittedName>
</protein>
<dbReference type="AlphaFoldDB" id="A0AAW1U1W4"/>
<accession>A0AAW1U1W4</accession>